<evidence type="ECO:0000313" key="2">
    <source>
        <dbReference type="Proteomes" id="UP000770661"/>
    </source>
</evidence>
<dbReference type="EMBL" id="JACEEZ010015735">
    <property type="protein sequence ID" value="KAG0718626.1"/>
    <property type="molecule type" value="Genomic_DNA"/>
</dbReference>
<dbReference type="Proteomes" id="UP000770661">
    <property type="component" value="Unassembled WGS sequence"/>
</dbReference>
<protein>
    <submittedName>
        <fullName evidence="1">Uncharacterized protein</fullName>
    </submittedName>
</protein>
<accession>A0A8J4Y7F2</accession>
<evidence type="ECO:0000313" key="1">
    <source>
        <dbReference type="EMBL" id="KAG0718626.1"/>
    </source>
</evidence>
<name>A0A8J4Y7F2_CHIOP</name>
<gene>
    <name evidence="1" type="ORF">GWK47_052074</name>
</gene>
<dbReference type="AlphaFoldDB" id="A0A8J4Y7F2"/>
<dbReference type="OrthoDB" id="5949854at2759"/>
<keyword evidence="2" id="KW-1185">Reference proteome</keyword>
<sequence length="143" mass="16009">MPSDASEESMSLLERFVVLMYDRTSDTMEVNDARKQLFAHKSRALENIPPTQAALQQHIKRASLQGNCWNQTLVLNPELPIPSDWGWTKGGLWVAASLDDTAICKILPRTDPLRLQKGMYRPLQVHQRAALKCTALCACSGEC</sequence>
<proteinExistence type="predicted"/>
<organism evidence="1 2">
    <name type="scientific">Chionoecetes opilio</name>
    <name type="common">Atlantic snow crab</name>
    <name type="synonym">Cancer opilio</name>
    <dbReference type="NCBI Taxonomy" id="41210"/>
    <lineage>
        <taxon>Eukaryota</taxon>
        <taxon>Metazoa</taxon>
        <taxon>Ecdysozoa</taxon>
        <taxon>Arthropoda</taxon>
        <taxon>Crustacea</taxon>
        <taxon>Multicrustacea</taxon>
        <taxon>Malacostraca</taxon>
        <taxon>Eumalacostraca</taxon>
        <taxon>Eucarida</taxon>
        <taxon>Decapoda</taxon>
        <taxon>Pleocyemata</taxon>
        <taxon>Brachyura</taxon>
        <taxon>Eubrachyura</taxon>
        <taxon>Majoidea</taxon>
        <taxon>Majidae</taxon>
        <taxon>Chionoecetes</taxon>
    </lineage>
</organism>
<comment type="caution">
    <text evidence="1">The sequence shown here is derived from an EMBL/GenBank/DDBJ whole genome shotgun (WGS) entry which is preliminary data.</text>
</comment>
<reference evidence="1" key="1">
    <citation type="submission" date="2020-07" db="EMBL/GenBank/DDBJ databases">
        <title>The High-quality genome of the commercially important snow crab, Chionoecetes opilio.</title>
        <authorList>
            <person name="Jeong J.-H."/>
            <person name="Ryu S."/>
        </authorList>
    </citation>
    <scope>NUCLEOTIDE SEQUENCE</scope>
    <source>
        <strain evidence="1">MADBK_172401_WGS</strain>
        <tissue evidence="1">Digestive gland</tissue>
    </source>
</reference>